<keyword evidence="5" id="KW-0413">Isomerase</keyword>
<dbReference type="InterPro" id="IPR020103">
    <property type="entry name" value="PsdUridine_synth_cat_dom_sf"/>
</dbReference>
<sequence length="444" mass="49073">MAQNTIMEGVFAINKPIGMSSAQVIRDCQNVFNPSTVFAPLIQQEKDVRSREPAFQQKRRARIKRDIRVKMGHGGTLDPLATGVLILGVGKGTKSLQDFLTCTKTYETVVLFGATTDTYDRTGRIINKGSYENVTKSAVENALKHFRGKFKQMPPLYSALKMEGKPLYEYAREGLPIPREIATRDVNVTDLEIVEWYEPGTHNHRWPAEEAEQDEKALVGSVWLAAKRQRNPELITAEDEEAEAKAKAALQSKKREPEEAVDGVEGEIPAKRRKLNRKERGPAPMGSGAPSDLPPKGRGSNLIPPPPSPETPPPWEGKGPPAVKIRMTVTSGFYVRSLCFDLGEKLGSGAMMAELVRSRQGDFVLGSPNCLEYVDILQKEDVWGPKVESMLSMWMNRTGTPFINDTATSSAENVSVPEVRAPCDEQEEQPKEAVEAEEAEKAVA</sequence>
<dbReference type="FunFam" id="3.30.2350.10:FF:000014">
    <property type="entry name" value="PUS4p Pseudouridine synthase"/>
    <property type="match status" value="1"/>
</dbReference>
<evidence type="ECO:0000313" key="8">
    <source>
        <dbReference type="EMBL" id="KAK0720084.1"/>
    </source>
</evidence>
<dbReference type="PANTHER" id="PTHR13767:SF2">
    <property type="entry name" value="PSEUDOURIDYLATE SYNTHASE TRUB1"/>
    <property type="match status" value="1"/>
</dbReference>
<accession>A0AA40AQC6</accession>
<evidence type="ECO:0000313" key="9">
    <source>
        <dbReference type="Proteomes" id="UP001172102"/>
    </source>
</evidence>
<feature type="compositionally biased region" description="Basic and acidic residues" evidence="6">
    <location>
        <begin position="428"/>
        <end position="444"/>
    </location>
</feature>
<evidence type="ECO:0000256" key="2">
    <source>
        <dbReference type="ARBA" id="ARBA00008999"/>
    </source>
</evidence>
<dbReference type="Gene3D" id="3.30.2350.10">
    <property type="entry name" value="Pseudouridine synthase"/>
    <property type="match status" value="1"/>
</dbReference>
<organism evidence="8 9">
    <name type="scientific">Lasiosphaeris hirsuta</name>
    <dbReference type="NCBI Taxonomy" id="260670"/>
    <lineage>
        <taxon>Eukaryota</taxon>
        <taxon>Fungi</taxon>
        <taxon>Dikarya</taxon>
        <taxon>Ascomycota</taxon>
        <taxon>Pezizomycotina</taxon>
        <taxon>Sordariomycetes</taxon>
        <taxon>Sordariomycetidae</taxon>
        <taxon>Sordariales</taxon>
        <taxon>Lasiosphaeriaceae</taxon>
        <taxon>Lasiosphaeris</taxon>
    </lineage>
</organism>
<evidence type="ECO:0000256" key="5">
    <source>
        <dbReference type="ARBA" id="ARBA00023235"/>
    </source>
</evidence>
<name>A0AA40AQC6_9PEZI</name>
<feature type="region of interest" description="Disordered" evidence="6">
    <location>
        <begin position="234"/>
        <end position="320"/>
    </location>
</feature>
<dbReference type="SUPFAM" id="SSF55120">
    <property type="entry name" value="Pseudouridine synthase"/>
    <property type="match status" value="1"/>
</dbReference>
<comment type="catalytic activity">
    <reaction evidence="1">
        <text>a uridine in mRNA = a pseudouridine in mRNA</text>
        <dbReference type="Rhea" id="RHEA:56644"/>
        <dbReference type="Rhea" id="RHEA-COMP:14658"/>
        <dbReference type="Rhea" id="RHEA-COMP:14659"/>
        <dbReference type="ChEBI" id="CHEBI:65314"/>
        <dbReference type="ChEBI" id="CHEBI:65315"/>
    </reaction>
</comment>
<dbReference type="PANTHER" id="PTHR13767">
    <property type="entry name" value="TRNA-PSEUDOURIDINE SYNTHASE"/>
    <property type="match status" value="1"/>
</dbReference>
<comment type="caution">
    <text evidence="8">The sequence shown here is derived from an EMBL/GenBank/DDBJ whole genome shotgun (WGS) entry which is preliminary data.</text>
</comment>
<feature type="compositionally biased region" description="Pro residues" evidence="6">
    <location>
        <begin position="303"/>
        <end position="315"/>
    </location>
</feature>
<evidence type="ECO:0000259" key="7">
    <source>
        <dbReference type="Pfam" id="PF01509"/>
    </source>
</evidence>
<dbReference type="GO" id="GO:0160148">
    <property type="term" value="F:tRNA pseudouridine(55) synthase activity"/>
    <property type="evidence" value="ECO:0007669"/>
    <property type="project" value="UniProtKB-EC"/>
</dbReference>
<dbReference type="AlphaFoldDB" id="A0AA40AQC6"/>
<dbReference type="Pfam" id="PF01509">
    <property type="entry name" value="TruB_N"/>
    <property type="match status" value="1"/>
</dbReference>
<evidence type="ECO:0000256" key="6">
    <source>
        <dbReference type="SAM" id="MobiDB-lite"/>
    </source>
</evidence>
<protein>
    <recommendedName>
        <fullName evidence="3">tRNA pseudouridine(55) synthase</fullName>
        <ecNumber evidence="3">5.4.99.25</ecNumber>
    </recommendedName>
</protein>
<dbReference type="EMBL" id="JAUKUA010000003">
    <property type="protein sequence ID" value="KAK0720084.1"/>
    <property type="molecule type" value="Genomic_DNA"/>
</dbReference>
<keyword evidence="4" id="KW-0819">tRNA processing</keyword>
<dbReference type="GO" id="GO:0006400">
    <property type="term" value="P:tRNA modification"/>
    <property type="evidence" value="ECO:0007669"/>
    <property type="project" value="TreeGrafter"/>
</dbReference>
<gene>
    <name evidence="8" type="ORF">B0H67DRAFT_483471</name>
</gene>
<dbReference type="EC" id="5.4.99.25" evidence="3"/>
<evidence type="ECO:0000256" key="3">
    <source>
        <dbReference type="ARBA" id="ARBA00012787"/>
    </source>
</evidence>
<dbReference type="GO" id="GO:0003723">
    <property type="term" value="F:RNA binding"/>
    <property type="evidence" value="ECO:0007669"/>
    <property type="project" value="InterPro"/>
</dbReference>
<dbReference type="InterPro" id="IPR014780">
    <property type="entry name" value="tRNA_psdUridine_synth_TruB"/>
</dbReference>
<evidence type="ECO:0000256" key="4">
    <source>
        <dbReference type="ARBA" id="ARBA00022694"/>
    </source>
</evidence>
<proteinExistence type="inferred from homology"/>
<comment type="similarity">
    <text evidence="2">Belongs to the pseudouridine synthase TruB family.</text>
</comment>
<feature type="region of interest" description="Disordered" evidence="6">
    <location>
        <begin position="420"/>
        <end position="444"/>
    </location>
</feature>
<dbReference type="InterPro" id="IPR002501">
    <property type="entry name" value="PsdUridine_synth_N"/>
</dbReference>
<keyword evidence="9" id="KW-1185">Reference proteome</keyword>
<dbReference type="GO" id="GO:1990481">
    <property type="term" value="P:mRNA pseudouridine synthesis"/>
    <property type="evidence" value="ECO:0007669"/>
    <property type="project" value="TreeGrafter"/>
</dbReference>
<dbReference type="Proteomes" id="UP001172102">
    <property type="component" value="Unassembled WGS sequence"/>
</dbReference>
<dbReference type="HAMAP" id="MF_01080">
    <property type="entry name" value="TruB_bact"/>
    <property type="match status" value="1"/>
</dbReference>
<dbReference type="GO" id="GO:0005634">
    <property type="term" value="C:nucleus"/>
    <property type="evidence" value="ECO:0007669"/>
    <property type="project" value="TreeGrafter"/>
</dbReference>
<reference evidence="8" key="1">
    <citation type="submission" date="2023-06" db="EMBL/GenBank/DDBJ databases">
        <title>Genome-scale phylogeny and comparative genomics of the fungal order Sordariales.</title>
        <authorList>
            <consortium name="Lawrence Berkeley National Laboratory"/>
            <person name="Hensen N."/>
            <person name="Bonometti L."/>
            <person name="Westerberg I."/>
            <person name="Brannstrom I.O."/>
            <person name="Guillou S."/>
            <person name="Cros-Aarteil S."/>
            <person name="Calhoun S."/>
            <person name="Haridas S."/>
            <person name="Kuo A."/>
            <person name="Mondo S."/>
            <person name="Pangilinan J."/>
            <person name="Riley R."/>
            <person name="Labutti K."/>
            <person name="Andreopoulos B."/>
            <person name="Lipzen A."/>
            <person name="Chen C."/>
            <person name="Yanf M."/>
            <person name="Daum C."/>
            <person name="Ng V."/>
            <person name="Clum A."/>
            <person name="Steindorff A."/>
            <person name="Ohm R."/>
            <person name="Martin F."/>
            <person name="Silar P."/>
            <person name="Natvig D."/>
            <person name="Lalanne C."/>
            <person name="Gautier V."/>
            <person name="Ament-Velasquez S.L."/>
            <person name="Kruys A."/>
            <person name="Hutchinson M.I."/>
            <person name="Powell A.J."/>
            <person name="Barry K."/>
            <person name="Miller A.N."/>
            <person name="Grigoriev I.V."/>
            <person name="Debuchy R."/>
            <person name="Gladieux P."/>
            <person name="Thoren M.H."/>
            <person name="Johannesson H."/>
        </authorList>
    </citation>
    <scope>NUCLEOTIDE SEQUENCE</scope>
    <source>
        <strain evidence="8">SMH4607-1</strain>
    </source>
</reference>
<evidence type="ECO:0000256" key="1">
    <source>
        <dbReference type="ARBA" id="ARBA00001166"/>
    </source>
</evidence>
<feature type="domain" description="Pseudouridine synthase II N-terminal" evidence="7">
    <location>
        <begin position="70"/>
        <end position="199"/>
    </location>
</feature>